<dbReference type="AlphaFoldDB" id="A0A8J6J395"/>
<dbReference type="PANTHER" id="PTHR46558">
    <property type="entry name" value="TRACRIPTIONAL REGULATORY PROTEIN-RELATED-RELATED"/>
    <property type="match status" value="1"/>
</dbReference>
<proteinExistence type="predicted"/>
<dbReference type="InterPro" id="IPR010982">
    <property type="entry name" value="Lambda_DNA-bd_dom_sf"/>
</dbReference>
<keyword evidence="5" id="KW-1185">Reference proteome</keyword>
<sequence>MTLGANIARLRTQKNWSQGDLADALDISRQSVSKWETDTSIPELDKLLKLAELFGVTLDELVCGENAAKASSAPAAQAASASFPPQQAAPQRKERCTVAGTVLLCTGAVISILCLLLVGDLLAGLLLASPFFICGIICFAVKRRAGLFCGWAVYLCLDLYLRFATGLSWTTIFMTPIWTAQMNYMRLFIAWVQFLVMLVMIICTVCSYRTLKLPAAKKEVSWLVAGWLAAFVLLPLLMRYGIMPLWTKDLHNYSQFSPYYFIGILYDYVRLALVTVLLVRTLAVWRRKREEKKADRNAAVK</sequence>
<feature type="domain" description="HTH cro/C1-type" evidence="3">
    <location>
        <begin position="7"/>
        <end position="61"/>
    </location>
</feature>
<dbReference type="Proteomes" id="UP000602260">
    <property type="component" value="Unassembled WGS sequence"/>
</dbReference>
<keyword evidence="1" id="KW-0238">DNA-binding</keyword>
<evidence type="ECO:0000313" key="4">
    <source>
        <dbReference type="EMBL" id="MBC5716317.1"/>
    </source>
</evidence>
<reference evidence="4" key="1">
    <citation type="submission" date="2020-08" db="EMBL/GenBank/DDBJ databases">
        <title>Genome public.</title>
        <authorList>
            <person name="Liu C."/>
            <person name="Sun Q."/>
        </authorList>
    </citation>
    <scope>NUCLEOTIDE SEQUENCE</scope>
    <source>
        <strain evidence="4">BX5</strain>
    </source>
</reference>
<feature type="transmembrane region" description="Helical" evidence="2">
    <location>
        <begin position="96"/>
        <end position="118"/>
    </location>
</feature>
<dbReference type="GO" id="GO:0003677">
    <property type="term" value="F:DNA binding"/>
    <property type="evidence" value="ECO:0007669"/>
    <property type="project" value="UniProtKB-KW"/>
</dbReference>
<feature type="transmembrane region" description="Helical" evidence="2">
    <location>
        <begin position="184"/>
        <end position="208"/>
    </location>
</feature>
<feature type="transmembrane region" description="Helical" evidence="2">
    <location>
        <begin position="153"/>
        <end position="178"/>
    </location>
</feature>
<dbReference type="InterPro" id="IPR001387">
    <property type="entry name" value="Cro/C1-type_HTH"/>
</dbReference>
<evidence type="ECO:0000256" key="2">
    <source>
        <dbReference type="SAM" id="Phobius"/>
    </source>
</evidence>
<comment type="caution">
    <text evidence="4">The sequence shown here is derived from an EMBL/GenBank/DDBJ whole genome shotgun (WGS) entry which is preliminary data.</text>
</comment>
<keyword evidence="2" id="KW-0812">Transmembrane</keyword>
<keyword evidence="2" id="KW-0472">Membrane</keyword>
<evidence type="ECO:0000313" key="5">
    <source>
        <dbReference type="Proteomes" id="UP000602260"/>
    </source>
</evidence>
<evidence type="ECO:0000256" key="1">
    <source>
        <dbReference type="ARBA" id="ARBA00023125"/>
    </source>
</evidence>
<dbReference type="RefSeq" id="WP_186877798.1">
    <property type="nucleotide sequence ID" value="NZ_JACOPN010000002.1"/>
</dbReference>
<dbReference type="PANTHER" id="PTHR46558:SF4">
    <property type="entry name" value="DNA-BIDING PHAGE PROTEIN"/>
    <property type="match status" value="1"/>
</dbReference>
<keyword evidence="2" id="KW-1133">Transmembrane helix</keyword>
<feature type="transmembrane region" description="Helical" evidence="2">
    <location>
        <begin position="124"/>
        <end position="141"/>
    </location>
</feature>
<dbReference type="Pfam" id="PF01381">
    <property type="entry name" value="HTH_3"/>
    <property type="match status" value="1"/>
</dbReference>
<organism evidence="4 5">
    <name type="scientific">Flintibacter faecis</name>
    <dbReference type="NCBI Taxonomy" id="2763047"/>
    <lineage>
        <taxon>Bacteria</taxon>
        <taxon>Bacillati</taxon>
        <taxon>Bacillota</taxon>
        <taxon>Clostridia</taxon>
        <taxon>Eubacteriales</taxon>
        <taxon>Flintibacter</taxon>
    </lineage>
</organism>
<dbReference type="SUPFAM" id="SSF47413">
    <property type="entry name" value="lambda repressor-like DNA-binding domains"/>
    <property type="match status" value="1"/>
</dbReference>
<name>A0A8J6J395_9FIRM</name>
<dbReference type="EMBL" id="JACOPN010000002">
    <property type="protein sequence ID" value="MBC5716317.1"/>
    <property type="molecule type" value="Genomic_DNA"/>
</dbReference>
<accession>A0A8J6J395</accession>
<feature type="transmembrane region" description="Helical" evidence="2">
    <location>
        <begin position="220"/>
        <end position="238"/>
    </location>
</feature>
<dbReference type="Gene3D" id="1.10.260.40">
    <property type="entry name" value="lambda repressor-like DNA-binding domains"/>
    <property type="match status" value="1"/>
</dbReference>
<dbReference type="CDD" id="cd00093">
    <property type="entry name" value="HTH_XRE"/>
    <property type="match status" value="1"/>
</dbReference>
<dbReference type="SMART" id="SM00530">
    <property type="entry name" value="HTH_XRE"/>
    <property type="match status" value="1"/>
</dbReference>
<gene>
    <name evidence="4" type="ORF">H8S55_03095</name>
</gene>
<feature type="transmembrane region" description="Helical" evidence="2">
    <location>
        <begin position="258"/>
        <end position="283"/>
    </location>
</feature>
<protein>
    <submittedName>
        <fullName evidence="4">Helix-turn-helix transcriptional regulator</fullName>
    </submittedName>
</protein>
<evidence type="ECO:0000259" key="3">
    <source>
        <dbReference type="PROSITE" id="PS50943"/>
    </source>
</evidence>
<dbReference type="PROSITE" id="PS50943">
    <property type="entry name" value="HTH_CROC1"/>
    <property type="match status" value="1"/>
</dbReference>